<dbReference type="Proteomes" id="UP000024635">
    <property type="component" value="Unassembled WGS sequence"/>
</dbReference>
<dbReference type="InterPro" id="IPR036236">
    <property type="entry name" value="Znf_C2H2_sf"/>
</dbReference>
<evidence type="ECO:0000256" key="4">
    <source>
        <dbReference type="ARBA" id="ARBA00022771"/>
    </source>
</evidence>
<dbReference type="PANTHER" id="PTHR14003">
    <property type="entry name" value="TRANSCRIPTIONAL REPRESSOR PROTEIN YY"/>
    <property type="match status" value="1"/>
</dbReference>
<feature type="domain" description="C2H2-type" evidence="9">
    <location>
        <begin position="52"/>
        <end position="79"/>
    </location>
</feature>
<dbReference type="GO" id="GO:0031519">
    <property type="term" value="C:PcG protein complex"/>
    <property type="evidence" value="ECO:0007669"/>
    <property type="project" value="TreeGrafter"/>
</dbReference>
<organism evidence="10 11">
    <name type="scientific">Ancylostoma ceylanicum</name>
    <dbReference type="NCBI Taxonomy" id="53326"/>
    <lineage>
        <taxon>Eukaryota</taxon>
        <taxon>Metazoa</taxon>
        <taxon>Ecdysozoa</taxon>
        <taxon>Nematoda</taxon>
        <taxon>Chromadorea</taxon>
        <taxon>Rhabditida</taxon>
        <taxon>Rhabditina</taxon>
        <taxon>Rhabditomorpha</taxon>
        <taxon>Strongyloidea</taxon>
        <taxon>Ancylostomatidae</taxon>
        <taxon>Ancylostomatinae</taxon>
        <taxon>Ancylostoma</taxon>
    </lineage>
</organism>
<evidence type="ECO:0000256" key="7">
    <source>
        <dbReference type="ARBA" id="ARBA00023242"/>
    </source>
</evidence>
<comment type="subcellular location">
    <subcellularLocation>
        <location evidence="1">Nucleus</location>
    </subcellularLocation>
</comment>
<keyword evidence="11" id="KW-1185">Reference proteome</keyword>
<dbReference type="STRING" id="53326.A0A016VW39"/>
<dbReference type="GO" id="GO:0008270">
    <property type="term" value="F:zinc ion binding"/>
    <property type="evidence" value="ECO:0007669"/>
    <property type="project" value="UniProtKB-KW"/>
</dbReference>
<dbReference type="Gene3D" id="3.30.160.60">
    <property type="entry name" value="Classic Zinc Finger"/>
    <property type="match status" value="1"/>
</dbReference>
<dbReference type="Pfam" id="PF00096">
    <property type="entry name" value="zf-C2H2"/>
    <property type="match status" value="1"/>
</dbReference>
<dbReference type="GO" id="GO:0000785">
    <property type="term" value="C:chromatin"/>
    <property type="evidence" value="ECO:0007669"/>
    <property type="project" value="TreeGrafter"/>
</dbReference>
<dbReference type="GO" id="GO:0000981">
    <property type="term" value="F:DNA-binding transcription factor activity, RNA polymerase II-specific"/>
    <property type="evidence" value="ECO:0007669"/>
    <property type="project" value="TreeGrafter"/>
</dbReference>
<evidence type="ECO:0000256" key="1">
    <source>
        <dbReference type="ARBA" id="ARBA00004123"/>
    </source>
</evidence>
<dbReference type="EMBL" id="JARK01001340">
    <property type="protein sequence ID" value="EYC31605.1"/>
    <property type="molecule type" value="Genomic_DNA"/>
</dbReference>
<evidence type="ECO:0000256" key="2">
    <source>
        <dbReference type="ARBA" id="ARBA00022723"/>
    </source>
</evidence>
<evidence type="ECO:0000313" key="11">
    <source>
        <dbReference type="Proteomes" id="UP000024635"/>
    </source>
</evidence>
<dbReference type="GO" id="GO:0005667">
    <property type="term" value="C:transcription regulator complex"/>
    <property type="evidence" value="ECO:0007669"/>
    <property type="project" value="TreeGrafter"/>
</dbReference>
<feature type="domain" description="C2H2-type" evidence="9">
    <location>
        <begin position="23"/>
        <end position="52"/>
    </location>
</feature>
<keyword evidence="3" id="KW-0677">Repeat</keyword>
<keyword evidence="4 8" id="KW-0863">Zinc-finger</keyword>
<dbReference type="SUPFAM" id="SSF57667">
    <property type="entry name" value="beta-beta-alpha zinc fingers"/>
    <property type="match status" value="2"/>
</dbReference>
<sequence length="115" mass="13033">MHIRLSFRNKLLSPTQRLHSAELPCPVKDCGSILRTPAALRKHALVHAERKFVCNQCGKGFAERTKLNRHMLTHTGEKAFKVQARPMFKKQVLAEKYGEGSANVIVISDVVWIEL</sequence>
<evidence type="ECO:0000259" key="9">
    <source>
        <dbReference type="PROSITE" id="PS50157"/>
    </source>
</evidence>
<evidence type="ECO:0000256" key="3">
    <source>
        <dbReference type="ARBA" id="ARBA00022737"/>
    </source>
</evidence>
<comment type="caution">
    <text evidence="10">The sequence shown here is derived from an EMBL/GenBank/DDBJ whole genome shotgun (WGS) entry which is preliminary data.</text>
</comment>
<reference evidence="11" key="1">
    <citation type="journal article" date="2015" name="Nat. Genet.">
        <title>The genome and transcriptome of the zoonotic hookworm Ancylostoma ceylanicum identify infection-specific gene families.</title>
        <authorList>
            <person name="Schwarz E.M."/>
            <person name="Hu Y."/>
            <person name="Antoshechkin I."/>
            <person name="Miller M.M."/>
            <person name="Sternberg P.W."/>
            <person name="Aroian R.V."/>
        </authorList>
    </citation>
    <scope>NUCLEOTIDE SEQUENCE</scope>
    <source>
        <strain evidence="11">HY135</strain>
    </source>
</reference>
<dbReference type="PANTHER" id="PTHR14003:SF19">
    <property type="entry name" value="YY2 TRANSCRIPTION FACTOR"/>
    <property type="match status" value="1"/>
</dbReference>
<dbReference type="AlphaFoldDB" id="A0A016VW39"/>
<keyword evidence="2" id="KW-0479">Metal-binding</keyword>
<evidence type="ECO:0000313" key="10">
    <source>
        <dbReference type="EMBL" id="EYC31605.1"/>
    </source>
</evidence>
<evidence type="ECO:0000256" key="6">
    <source>
        <dbReference type="ARBA" id="ARBA00023125"/>
    </source>
</evidence>
<dbReference type="GO" id="GO:0000978">
    <property type="term" value="F:RNA polymerase II cis-regulatory region sequence-specific DNA binding"/>
    <property type="evidence" value="ECO:0007669"/>
    <property type="project" value="TreeGrafter"/>
</dbReference>
<gene>
    <name evidence="10" type="primary">Acey_s0004.g2243</name>
    <name evidence="10" type="ORF">Y032_0004g2243</name>
</gene>
<protein>
    <recommendedName>
        <fullName evidence="9">C2H2-type domain-containing protein</fullName>
    </recommendedName>
</protein>
<accession>A0A016VW39</accession>
<evidence type="ECO:0000256" key="5">
    <source>
        <dbReference type="ARBA" id="ARBA00022833"/>
    </source>
</evidence>
<name>A0A016VW39_9BILA</name>
<proteinExistence type="predicted"/>
<dbReference type="PROSITE" id="PS00028">
    <property type="entry name" value="ZINC_FINGER_C2H2_1"/>
    <property type="match status" value="1"/>
</dbReference>
<dbReference type="SMART" id="SM00355">
    <property type="entry name" value="ZnF_C2H2"/>
    <property type="match status" value="2"/>
</dbReference>
<keyword evidence="5" id="KW-0862">Zinc</keyword>
<dbReference type="OrthoDB" id="5862433at2759"/>
<keyword evidence="7" id="KW-0539">Nucleus</keyword>
<evidence type="ECO:0000256" key="8">
    <source>
        <dbReference type="PROSITE-ProRule" id="PRU00042"/>
    </source>
</evidence>
<dbReference type="FunFam" id="3.30.160.60:FF:001450">
    <property type="entry name" value="zinc finger protein 774"/>
    <property type="match status" value="1"/>
</dbReference>
<dbReference type="PROSITE" id="PS50157">
    <property type="entry name" value="ZINC_FINGER_C2H2_2"/>
    <property type="match status" value="2"/>
</dbReference>
<dbReference type="InterPro" id="IPR013087">
    <property type="entry name" value="Znf_C2H2_type"/>
</dbReference>
<keyword evidence="6" id="KW-0238">DNA-binding</keyword>